<dbReference type="NCBIfam" id="TIGR03298">
    <property type="entry name" value="argP"/>
    <property type="match status" value="1"/>
</dbReference>
<protein>
    <submittedName>
        <fullName evidence="6">LysR family transcriptional regulator (Chromosome initiation inhibitor)</fullName>
    </submittedName>
</protein>
<dbReference type="Gene3D" id="3.40.190.290">
    <property type="match status" value="1"/>
</dbReference>
<comment type="similarity">
    <text evidence="1">Belongs to the LysR transcriptional regulatory family.</text>
</comment>
<dbReference type="NCBIfam" id="NF002964">
    <property type="entry name" value="PRK03635.1"/>
    <property type="match status" value="1"/>
</dbReference>
<reference evidence="6 7" key="1">
    <citation type="submission" date="2021-03" db="EMBL/GenBank/DDBJ databases">
        <title>Genomic Encyclopedia of Type Strains, Phase IV (KMG-IV): sequencing the most valuable type-strain genomes for metagenomic binning, comparative biology and taxonomic classification.</title>
        <authorList>
            <person name="Goeker M."/>
        </authorList>
    </citation>
    <scope>NUCLEOTIDE SEQUENCE [LARGE SCALE GENOMIC DNA]</scope>
    <source>
        <strain evidence="6 7">DSM 21600</strain>
    </source>
</reference>
<dbReference type="Pfam" id="PF03466">
    <property type="entry name" value="LysR_substrate"/>
    <property type="match status" value="1"/>
</dbReference>
<evidence type="ECO:0000256" key="4">
    <source>
        <dbReference type="ARBA" id="ARBA00023163"/>
    </source>
</evidence>
<feature type="domain" description="HTH lysR-type" evidence="5">
    <location>
        <begin position="2"/>
        <end position="58"/>
    </location>
</feature>
<sequence>MLDYQALKAVAAVIRTGSFDKAARLIHVTPSAVSQRVKQLEERMGAVLVVRGSPCTATETGDWLCRHVEQVELMEGQLFDAWPALSPAADGPERVTLSIAVNADSLGTWFLEALQRFSKTADCLFDLAVDDQEHTAERLRRGQVAAAVTSLEQPIQGCRRIYLGRLRYHATASPDFMARHFAGGVDAHSLGLAPALTFDRKDRLQQMWLAAATGGEPAIPTHWLPSTQGFVEAALRGLGWGMNPAALVAGHLADGRLVELIPGKVIDVPLYWQISRLASAPLAGLTEAVRAAAAEGLETEDRGQGGRQG</sequence>
<dbReference type="SUPFAM" id="SSF53850">
    <property type="entry name" value="Periplasmic binding protein-like II"/>
    <property type="match status" value="1"/>
</dbReference>
<dbReference type="SUPFAM" id="SSF46785">
    <property type="entry name" value="Winged helix' DNA-binding domain"/>
    <property type="match status" value="1"/>
</dbReference>
<evidence type="ECO:0000259" key="5">
    <source>
        <dbReference type="PROSITE" id="PS50931"/>
    </source>
</evidence>
<dbReference type="PRINTS" id="PR00039">
    <property type="entry name" value="HTHLYSR"/>
</dbReference>
<evidence type="ECO:0000313" key="7">
    <source>
        <dbReference type="Proteomes" id="UP000759443"/>
    </source>
</evidence>
<dbReference type="Proteomes" id="UP000759443">
    <property type="component" value="Unassembled WGS sequence"/>
</dbReference>
<dbReference type="Gene3D" id="1.10.10.10">
    <property type="entry name" value="Winged helix-like DNA-binding domain superfamily/Winged helix DNA-binding domain"/>
    <property type="match status" value="1"/>
</dbReference>
<dbReference type="EMBL" id="JAGGJU010000016">
    <property type="protein sequence ID" value="MBP1853258.1"/>
    <property type="molecule type" value="Genomic_DNA"/>
</dbReference>
<comment type="caution">
    <text evidence="6">The sequence shown here is derived from an EMBL/GenBank/DDBJ whole genome shotgun (WGS) entry which is preliminary data.</text>
</comment>
<dbReference type="InterPro" id="IPR050176">
    <property type="entry name" value="LTTR"/>
</dbReference>
<dbReference type="PANTHER" id="PTHR30579">
    <property type="entry name" value="TRANSCRIPTIONAL REGULATOR"/>
    <property type="match status" value="1"/>
</dbReference>
<name>A0ABS4E5S6_9HYPH</name>
<keyword evidence="4" id="KW-0804">Transcription</keyword>
<dbReference type="RefSeq" id="WP_209948906.1">
    <property type="nucleotide sequence ID" value="NZ_JAGGJU010000016.1"/>
</dbReference>
<keyword evidence="3" id="KW-0238">DNA-binding</keyword>
<dbReference type="InterPro" id="IPR036388">
    <property type="entry name" value="WH-like_DNA-bd_sf"/>
</dbReference>
<organism evidence="6 7">
    <name type="scientific">Rhizobium halophytocola</name>
    <dbReference type="NCBI Taxonomy" id="735519"/>
    <lineage>
        <taxon>Bacteria</taxon>
        <taxon>Pseudomonadati</taxon>
        <taxon>Pseudomonadota</taxon>
        <taxon>Alphaproteobacteria</taxon>
        <taxon>Hyphomicrobiales</taxon>
        <taxon>Rhizobiaceae</taxon>
        <taxon>Rhizobium/Agrobacterium group</taxon>
        <taxon>Rhizobium</taxon>
    </lineage>
</organism>
<keyword evidence="7" id="KW-1185">Reference proteome</keyword>
<dbReference type="PANTHER" id="PTHR30579:SF2">
    <property type="entry name" value="HTH-TYPE TRANSCRIPTIONAL REGULATOR ARGP"/>
    <property type="match status" value="1"/>
</dbReference>
<dbReference type="Pfam" id="PF00126">
    <property type="entry name" value="HTH_1"/>
    <property type="match status" value="1"/>
</dbReference>
<dbReference type="InterPro" id="IPR036390">
    <property type="entry name" value="WH_DNA-bd_sf"/>
</dbReference>
<dbReference type="InterPro" id="IPR000847">
    <property type="entry name" value="LysR_HTH_N"/>
</dbReference>
<dbReference type="NCBIfam" id="NF009888">
    <property type="entry name" value="PRK13348.1"/>
    <property type="match status" value="1"/>
</dbReference>
<dbReference type="InterPro" id="IPR005119">
    <property type="entry name" value="LysR_subst-bd"/>
</dbReference>
<proteinExistence type="inferred from homology"/>
<evidence type="ECO:0000313" key="6">
    <source>
        <dbReference type="EMBL" id="MBP1853258.1"/>
    </source>
</evidence>
<evidence type="ECO:0000256" key="1">
    <source>
        <dbReference type="ARBA" id="ARBA00009437"/>
    </source>
</evidence>
<accession>A0ABS4E5S6</accession>
<keyword evidence="2" id="KW-0805">Transcription regulation</keyword>
<gene>
    <name evidence="6" type="ORF">J2Z17_004719</name>
</gene>
<evidence type="ECO:0000256" key="3">
    <source>
        <dbReference type="ARBA" id="ARBA00023125"/>
    </source>
</evidence>
<evidence type="ECO:0000256" key="2">
    <source>
        <dbReference type="ARBA" id="ARBA00023015"/>
    </source>
</evidence>
<dbReference type="InterPro" id="IPR017685">
    <property type="entry name" value="ArgP"/>
</dbReference>
<dbReference type="PROSITE" id="PS50931">
    <property type="entry name" value="HTH_LYSR"/>
    <property type="match status" value="1"/>
</dbReference>